<proteinExistence type="predicted"/>
<feature type="transmembrane region" description="Helical" evidence="1">
    <location>
        <begin position="53"/>
        <end position="73"/>
    </location>
</feature>
<protein>
    <recommendedName>
        <fullName evidence="4">Integral membrane protein</fullName>
    </recommendedName>
</protein>
<reference evidence="2 3" key="1">
    <citation type="journal article" date="2022" name="BMC Genomics">
        <title>Comparative genome analysis of mycobacteria focusing on tRNA and non-coding RNA.</title>
        <authorList>
            <person name="Behra P.R.K."/>
            <person name="Pettersson B.M.F."/>
            <person name="Ramesh M."/>
            <person name="Das S."/>
            <person name="Dasgupta S."/>
            <person name="Kirsebom L.A."/>
        </authorList>
    </citation>
    <scope>NUCLEOTIDE SEQUENCE [LARGE SCALE GENOMIC DNA]</scope>
    <source>
        <strain evidence="2 3">DSM 44078</strain>
    </source>
</reference>
<name>A0ABT3CIX3_9MYCO</name>
<feature type="transmembrane region" description="Helical" evidence="1">
    <location>
        <begin position="104"/>
        <end position="126"/>
    </location>
</feature>
<comment type="caution">
    <text evidence="2">The sequence shown here is derived from an EMBL/GenBank/DDBJ whole genome shotgun (WGS) entry which is preliminary data.</text>
</comment>
<dbReference type="Proteomes" id="UP001526201">
    <property type="component" value="Unassembled WGS sequence"/>
</dbReference>
<keyword evidence="3" id="KW-1185">Reference proteome</keyword>
<keyword evidence="1" id="KW-1133">Transmembrane helix</keyword>
<evidence type="ECO:0008006" key="4">
    <source>
        <dbReference type="Google" id="ProtNLM"/>
    </source>
</evidence>
<keyword evidence="1" id="KW-0472">Membrane</keyword>
<dbReference type="EMBL" id="JACKTY010000042">
    <property type="protein sequence ID" value="MCV7229440.1"/>
    <property type="molecule type" value="Genomic_DNA"/>
</dbReference>
<feature type="transmembrane region" description="Helical" evidence="1">
    <location>
        <begin position="80"/>
        <end position="98"/>
    </location>
</feature>
<sequence>MIATSLLHPRVYGLTLTALALVCVFVGTRYTAAAVAAVALTAAGIVLDLPSPMCTVLSGLAATGYLVALLAPASSLHARAVALLFAVSFGVVGVFVSMPELDVTWLPLLAPLGMLAAFAATVAPYLSTKNKD</sequence>
<organism evidence="2 3">
    <name type="scientific">Mycolicibacterium komossense</name>
    <dbReference type="NCBI Taxonomy" id="1779"/>
    <lineage>
        <taxon>Bacteria</taxon>
        <taxon>Bacillati</taxon>
        <taxon>Actinomycetota</taxon>
        <taxon>Actinomycetes</taxon>
        <taxon>Mycobacteriales</taxon>
        <taxon>Mycobacteriaceae</taxon>
        <taxon>Mycolicibacterium</taxon>
    </lineage>
</organism>
<dbReference type="RefSeq" id="WP_264070681.1">
    <property type="nucleotide sequence ID" value="NZ_JACKTY010000042.1"/>
</dbReference>
<evidence type="ECO:0000313" key="3">
    <source>
        <dbReference type="Proteomes" id="UP001526201"/>
    </source>
</evidence>
<keyword evidence="1" id="KW-0812">Transmembrane</keyword>
<gene>
    <name evidence="2" type="ORF">H7J73_25865</name>
</gene>
<evidence type="ECO:0000256" key="1">
    <source>
        <dbReference type="SAM" id="Phobius"/>
    </source>
</evidence>
<evidence type="ECO:0000313" key="2">
    <source>
        <dbReference type="EMBL" id="MCV7229440.1"/>
    </source>
</evidence>
<accession>A0ABT3CIX3</accession>